<organism evidence="1 2">
    <name type="scientific">Pseudarthrobacter humi</name>
    <dbReference type="NCBI Taxonomy" id="2952523"/>
    <lineage>
        <taxon>Bacteria</taxon>
        <taxon>Bacillati</taxon>
        <taxon>Actinomycetota</taxon>
        <taxon>Actinomycetes</taxon>
        <taxon>Micrococcales</taxon>
        <taxon>Micrococcaceae</taxon>
        <taxon>Pseudarthrobacter</taxon>
    </lineage>
</organism>
<dbReference type="SUPFAM" id="SSF52172">
    <property type="entry name" value="CheY-like"/>
    <property type="match status" value="1"/>
</dbReference>
<gene>
    <name evidence="1" type="ORF">NFC73_11375</name>
</gene>
<dbReference type="Gene3D" id="3.40.50.2300">
    <property type="match status" value="1"/>
</dbReference>
<dbReference type="RefSeq" id="WP_254750231.1">
    <property type="nucleotide sequence ID" value="NZ_JANCLV010000006.1"/>
</dbReference>
<dbReference type="InterPro" id="IPR011006">
    <property type="entry name" value="CheY-like_superfamily"/>
</dbReference>
<evidence type="ECO:0000313" key="2">
    <source>
        <dbReference type="Proteomes" id="UP001524318"/>
    </source>
</evidence>
<name>A0ABT1LPD8_9MICC</name>
<sequence length="270" mass="30102">MKNVDVLIVDDQVNTALGVALRTRQILEEQGYIVETTQCQSVDMVEELLEGGRIFDLAILDLGLYDVDTSTPYGSLGAIDLLSKAARKQGVSTRIVLHSDVSEDAKRALIAFAAFSWFEDVITLIPRISDLSPTIEQILEGKRSFPVADAFRKPEARNAFRAMFKQESSFPILRALAVTDSRVAAATLCSLSARTVGKFISEHKEPFATFIAEVRKAGIIGNGGLEFDPESKAVHVAMHRFMAMQHVFLNDPFVITEFKKKKKERIWHEE</sequence>
<dbReference type="Proteomes" id="UP001524318">
    <property type="component" value="Unassembled WGS sequence"/>
</dbReference>
<proteinExistence type="predicted"/>
<dbReference type="EMBL" id="JANCLV010000006">
    <property type="protein sequence ID" value="MCP9000324.1"/>
    <property type="molecule type" value="Genomic_DNA"/>
</dbReference>
<reference evidence="1 2" key="1">
    <citation type="submission" date="2022-06" db="EMBL/GenBank/DDBJ databases">
        <title>Pseudarthrobacter sp. strain RMG13 Genome sequencing and assembly.</title>
        <authorList>
            <person name="Kim I."/>
        </authorList>
    </citation>
    <scope>NUCLEOTIDE SEQUENCE [LARGE SCALE GENOMIC DNA]</scope>
    <source>
        <strain evidence="1 2">RMG13</strain>
    </source>
</reference>
<protein>
    <submittedName>
        <fullName evidence="1">Response regulator</fullName>
    </submittedName>
</protein>
<keyword evidence="2" id="KW-1185">Reference proteome</keyword>
<comment type="caution">
    <text evidence="1">The sequence shown here is derived from an EMBL/GenBank/DDBJ whole genome shotgun (WGS) entry which is preliminary data.</text>
</comment>
<accession>A0ABT1LPD8</accession>
<evidence type="ECO:0000313" key="1">
    <source>
        <dbReference type="EMBL" id="MCP9000324.1"/>
    </source>
</evidence>